<protein>
    <submittedName>
        <fullName evidence="2">Uncharacterized protein</fullName>
    </submittedName>
</protein>
<accession>A0A940XFZ9</accession>
<keyword evidence="3" id="KW-1185">Reference proteome</keyword>
<name>A0A940XFZ9_9ACTN</name>
<evidence type="ECO:0000256" key="1">
    <source>
        <dbReference type="SAM" id="MobiDB-lite"/>
    </source>
</evidence>
<feature type="compositionally biased region" description="Acidic residues" evidence="1">
    <location>
        <begin position="157"/>
        <end position="167"/>
    </location>
</feature>
<organism evidence="2 3">
    <name type="scientific">Streptomyces tagetis</name>
    <dbReference type="NCBI Taxonomy" id="2820809"/>
    <lineage>
        <taxon>Bacteria</taxon>
        <taxon>Bacillati</taxon>
        <taxon>Actinomycetota</taxon>
        <taxon>Actinomycetes</taxon>
        <taxon>Kitasatosporales</taxon>
        <taxon>Streptomycetaceae</taxon>
        <taxon>Streptomyces</taxon>
    </lineage>
</organism>
<dbReference type="RefSeq" id="WP_210872319.1">
    <property type="nucleotide sequence ID" value="NZ_JAGPNL010000003.1"/>
</dbReference>
<comment type="caution">
    <text evidence="2">The sequence shown here is derived from an EMBL/GenBank/DDBJ whole genome shotgun (WGS) entry which is preliminary data.</text>
</comment>
<dbReference type="NCBIfam" id="NF047353">
    <property type="entry name" value="tube_lmo2291"/>
    <property type="match status" value="1"/>
</dbReference>
<evidence type="ECO:0000313" key="2">
    <source>
        <dbReference type="EMBL" id="MBQ0827715.1"/>
    </source>
</evidence>
<proteinExistence type="predicted"/>
<dbReference type="EMBL" id="JAGPNL010000003">
    <property type="protein sequence ID" value="MBQ0827715.1"/>
    <property type="molecule type" value="Genomic_DNA"/>
</dbReference>
<reference evidence="2" key="1">
    <citation type="submission" date="2021-04" db="EMBL/GenBank/DDBJ databases">
        <title>Genome seq and assembly of Streptomyces sp. RG38.</title>
        <authorList>
            <person name="Chhetri G."/>
        </authorList>
    </citation>
    <scope>NUCLEOTIDE SEQUENCE</scope>
    <source>
        <strain evidence="2">RG38</strain>
    </source>
</reference>
<evidence type="ECO:0000313" key="3">
    <source>
        <dbReference type="Proteomes" id="UP000677875"/>
    </source>
</evidence>
<dbReference type="Proteomes" id="UP000677875">
    <property type="component" value="Unassembled WGS sequence"/>
</dbReference>
<feature type="region of interest" description="Disordered" evidence="1">
    <location>
        <begin position="37"/>
        <end position="62"/>
    </location>
</feature>
<dbReference type="AlphaFoldDB" id="A0A940XFZ9"/>
<feature type="region of interest" description="Disordered" evidence="1">
    <location>
        <begin position="144"/>
        <end position="167"/>
    </location>
</feature>
<sequence>MSTPTPTEETELAREWRLEVNMGTDEAPDWQLCPGVRAFKPSSEPNLEDSGDYDSGGWGGNEKTAQSWEVAVTIRRKANKAAKKYHPVHEAIRLAHFAYGAANKVHLRYMSRTGMPEAYEGKAVPNWQPAGGERTALGEVEITFTGDGPLTPIDNPLAEDEDEEGGA</sequence>
<gene>
    <name evidence="2" type="ORF">J5Y05_14520</name>
</gene>